<dbReference type="InterPro" id="IPR036188">
    <property type="entry name" value="FAD/NAD-bd_sf"/>
</dbReference>
<accession>A0A1S9I2A6</accession>
<dbReference type="EMBL" id="MRAE01000029">
    <property type="protein sequence ID" value="OOO64456.1"/>
    <property type="molecule type" value="Genomic_DNA"/>
</dbReference>
<evidence type="ECO:0000259" key="4">
    <source>
        <dbReference type="Pfam" id="PF03486"/>
    </source>
</evidence>
<evidence type="ECO:0000313" key="9">
    <source>
        <dbReference type="Proteomes" id="UP000190256"/>
    </source>
</evidence>
<feature type="domain" description="RsdA/BaiN/AoA(So)-like Rossmann fold-like" evidence="4">
    <location>
        <begin position="3"/>
        <end position="401"/>
    </location>
</feature>
<dbReference type="InterPro" id="IPR057661">
    <property type="entry name" value="RsdA/BaiN/AoA(So)_Rossmann"/>
</dbReference>
<evidence type="ECO:0000256" key="3">
    <source>
        <dbReference type="ARBA" id="ARBA00022827"/>
    </source>
</evidence>
<reference evidence="7 9" key="2">
    <citation type="submission" date="2016-12" db="EMBL/GenBank/DDBJ databases">
        <title>Clostridium tepidum sp. nov., a close relative of Clostridium sporogenes and Clostridium botulinum Group I.</title>
        <authorList>
            <person name="Dobritsa A.P."/>
            <person name="Kutumbaka K.K."/>
            <person name="Werner K."/>
            <person name="Wiedmann M."/>
            <person name="Asmus A."/>
            <person name="Samadpour M."/>
        </authorList>
    </citation>
    <scope>NUCLEOTIDE SEQUENCE [LARGE SCALE GENOMIC DNA]</scope>
    <source>
        <strain evidence="7 9">IEH 97212</strain>
    </source>
</reference>
<dbReference type="InterPro" id="IPR023166">
    <property type="entry name" value="BaiN-like_dom_sf"/>
</dbReference>
<keyword evidence="8" id="KW-1185">Reference proteome</keyword>
<dbReference type="Gene3D" id="2.40.30.10">
    <property type="entry name" value="Translation factors"/>
    <property type="match status" value="1"/>
</dbReference>
<dbReference type="Gene3D" id="3.50.50.60">
    <property type="entry name" value="FAD/NAD(P)-binding domain"/>
    <property type="match status" value="1"/>
</dbReference>
<gene>
    <name evidence="6" type="ORF">BS637_05995</name>
    <name evidence="7" type="ORF">BS638_10650</name>
</gene>
<dbReference type="STRING" id="1962263.BS637_05995"/>
<dbReference type="InterPro" id="IPR004792">
    <property type="entry name" value="BaiN-like"/>
</dbReference>
<sequence>MSKVIVIGGGPAGMMAAIKASENHDVILVERNEKLGKKLYITGKGRCNVTSSKDINEFFDYIPTNPYFLYSPLYTFTNEDTIKFFNDRNVKLKVERGDRVFPASDKSSDIIYALEKELINKNVKILFNKRITKFHKQNSCIKYVETEEGEKIKGDYFILCTGGISYPQTGSTGDGHKIAEKLGHNIKKLEPSLVPLDTQEEWVKELQGLSLKNVELKILDSKNKVLYKNFGEMLFTHFGISGPIVLTASSIINKDNLKAFINLKPVLSFNDLDVRIQKDFKKYCNKDFSNSLNDLLPKKLINIIIKLSGIDPNKKVNSITKEERKNLVHLLQNLPLTIKGKRSIKEAIVTSGGVDVLNIDPSTMKSKIINNLYFAGELIDVDAFTGGFNIQIALSTGYLAGLKVGEI</sequence>
<protein>
    <submittedName>
        <fullName evidence="7">FAD-dependent oxidoreductase</fullName>
    </submittedName>
</protein>
<dbReference type="NCBIfam" id="TIGR00275">
    <property type="entry name" value="aminoacetone oxidase family FAD-binding enzyme"/>
    <property type="match status" value="1"/>
</dbReference>
<feature type="domain" description="RsdA/BaiN/AoA(So)-like insert" evidence="5">
    <location>
        <begin position="190"/>
        <end position="349"/>
    </location>
</feature>
<comment type="cofactor">
    <cofactor evidence="1">
        <name>FAD</name>
        <dbReference type="ChEBI" id="CHEBI:57692"/>
    </cofactor>
</comment>
<dbReference type="PANTHER" id="PTHR42887:SF2">
    <property type="entry name" value="OS12G0638800 PROTEIN"/>
    <property type="match status" value="1"/>
</dbReference>
<evidence type="ECO:0000313" key="6">
    <source>
        <dbReference type="EMBL" id="OOO62833.1"/>
    </source>
</evidence>
<proteinExistence type="predicted"/>
<keyword evidence="3" id="KW-0274">FAD</keyword>
<dbReference type="Pfam" id="PF22780">
    <property type="entry name" value="HI0933_like_1st"/>
    <property type="match status" value="1"/>
</dbReference>
<dbReference type="SUPFAM" id="SSF160996">
    <property type="entry name" value="HI0933 insert domain-like"/>
    <property type="match status" value="1"/>
</dbReference>
<dbReference type="AlphaFoldDB" id="A0A1S9I2A6"/>
<keyword evidence="2" id="KW-0285">Flavoprotein</keyword>
<evidence type="ECO:0000256" key="2">
    <source>
        <dbReference type="ARBA" id="ARBA00022630"/>
    </source>
</evidence>
<dbReference type="PANTHER" id="PTHR42887">
    <property type="entry name" value="OS12G0638800 PROTEIN"/>
    <property type="match status" value="1"/>
</dbReference>
<evidence type="ECO:0000259" key="5">
    <source>
        <dbReference type="Pfam" id="PF22780"/>
    </source>
</evidence>
<evidence type="ECO:0000256" key="1">
    <source>
        <dbReference type="ARBA" id="ARBA00001974"/>
    </source>
</evidence>
<dbReference type="Proteomes" id="UP000190206">
    <property type="component" value="Unassembled WGS sequence"/>
</dbReference>
<dbReference type="InterPro" id="IPR055178">
    <property type="entry name" value="RsdA/BaiN/AoA(So)-like_dom"/>
</dbReference>
<name>A0A1S9I2A6_9CLOT</name>
<evidence type="ECO:0000313" key="8">
    <source>
        <dbReference type="Proteomes" id="UP000190206"/>
    </source>
</evidence>
<dbReference type="Proteomes" id="UP000190256">
    <property type="component" value="Unassembled WGS sequence"/>
</dbReference>
<reference evidence="6 8" key="1">
    <citation type="submission" date="2016-12" db="EMBL/GenBank/DDBJ databases">
        <title>Clostridium tepidum sp. nov., a close relative of Clostridium sporogenes and Clostridium botulinum Group I.</title>
        <authorList>
            <person name="Dobritsa A.P."/>
            <person name="Kutumbaka K."/>
            <person name="Werner K."/>
            <person name="Samadpour M."/>
        </authorList>
    </citation>
    <scope>NUCLEOTIDE SEQUENCE [LARGE SCALE GENOMIC DNA]</scope>
    <source>
        <strain evidence="6 8">PE</strain>
    </source>
</reference>
<dbReference type="RefSeq" id="WP_078023860.1">
    <property type="nucleotide sequence ID" value="NZ_JADPGM010000004.1"/>
</dbReference>
<dbReference type="PRINTS" id="PR00411">
    <property type="entry name" value="PNDRDTASEI"/>
</dbReference>
<dbReference type="SUPFAM" id="SSF51905">
    <property type="entry name" value="FAD/NAD(P)-binding domain"/>
    <property type="match status" value="1"/>
</dbReference>
<evidence type="ECO:0000313" key="7">
    <source>
        <dbReference type="EMBL" id="OOO64456.1"/>
    </source>
</evidence>
<dbReference type="OrthoDB" id="9773233at2"/>
<dbReference type="EMBL" id="MRAD01000004">
    <property type="protein sequence ID" value="OOO62833.1"/>
    <property type="molecule type" value="Genomic_DNA"/>
</dbReference>
<dbReference type="Gene3D" id="1.10.8.260">
    <property type="entry name" value="HI0933 insert domain-like"/>
    <property type="match status" value="1"/>
</dbReference>
<dbReference type="Pfam" id="PF03486">
    <property type="entry name" value="HI0933_like"/>
    <property type="match status" value="1"/>
</dbReference>
<organism evidence="7 9">
    <name type="scientific">Clostridium tepidum</name>
    <dbReference type="NCBI Taxonomy" id="1962263"/>
    <lineage>
        <taxon>Bacteria</taxon>
        <taxon>Bacillati</taxon>
        <taxon>Bacillota</taxon>
        <taxon>Clostridia</taxon>
        <taxon>Eubacteriales</taxon>
        <taxon>Clostridiaceae</taxon>
        <taxon>Clostridium</taxon>
    </lineage>
</organism>
<comment type="caution">
    <text evidence="7">The sequence shown here is derived from an EMBL/GenBank/DDBJ whole genome shotgun (WGS) entry which is preliminary data.</text>
</comment>